<protein>
    <submittedName>
        <fullName evidence="1">Uncharacterized protein</fullName>
    </submittedName>
</protein>
<dbReference type="OrthoDB" id="7323790at2759"/>
<gene>
    <name evidence="1" type="ORF">MELIAE_LOCUS12020</name>
</gene>
<name>A0A9P0BD39_BRAAE</name>
<proteinExistence type="predicted"/>
<dbReference type="Proteomes" id="UP001154078">
    <property type="component" value="Chromosome 8"/>
</dbReference>
<reference evidence="1" key="1">
    <citation type="submission" date="2021-12" db="EMBL/GenBank/DDBJ databases">
        <authorList>
            <person name="King R."/>
        </authorList>
    </citation>
    <scope>NUCLEOTIDE SEQUENCE</scope>
</reference>
<dbReference type="EMBL" id="OV121139">
    <property type="protein sequence ID" value="CAH0563013.1"/>
    <property type="molecule type" value="Genomic_DNA"/>
</dbReference>
<organism evidence="1 2">
    <name type="scientific">Brassicogethes aeneus</name>
    <name type="common">Rape pollen beetle</name>
    <name type="synonym">Meligethes aeneus</name>
    <dbReference type="NCBI Taxonomy" id="1431903"/>
    <lineage>
        <taxon>Eukaryota</taxon>
        <taxon>Metazoa</taxon>
        <taxon>Ecdysozoa</taxon>
        <taxon>Arthropoda</taxon>
        <taxon>Hexapoda</taxon>
        <taxon>Insecta</taxon>
        <taxon>Pterygota</taxon>
        <taxon>Neoptera</taxon>
        <taxon>Endopterygota</taxon>
        <taxon>Coleoptera</taxon>
        <taxon>Polyphaga</taxon>
        <taxon>Cucujiformia</taxon>
        <taxon>Nitidulidae</taxon>
        <taxon>Meligethinae</taxon>
        <taxon>Brassicogethes</taxon>
    </lineage>
</organism>
<evidence type="ECO:0000313" key="1">
    <source>
        <dbReference type="EMBL" id="CAH0563013.1"/>
    </source>
</evidence>
<keyword evidence="2" id="KW-1185">Reference proteome</keyword>
<dbReference type="AlphaFoldDB" id="A0A9P0BD39"/>
<evidence type="ECO:0000313" key="2">
    <source>
        <dbReference type="Proteomes" id="UP001154078"/>
    </source>
</evidence>
<sequence length="124" mass="14470">MDEARKPSQLSLDGNISANWKKIKQSYQIYMKATEKNLKSEEIKTNIFLSIAGEEAIELFNTLDIKEEDRVKETNVMEAFEAYCNPKKNIVYERFKFYKRQQLDGLGFCKLSALDSLWFKLDPG</sequence>
<accession>A0A9P0BD39</accession>